<evidence type="ECO:0000313" key="1">
    <source>
        <dbReference type="EMBL" id="ASF00229.1"/>
    </source>
</evidence>
<organism evidence="1">
    <name type="scientific">uncultured virus</name>
    <dbReference type="NCBI Taxonomy" id="340016"/>
    <lineage>
        <taxon>Viruses</taxon>
        <taxon>environmental samples</taxon>
    </lineage>
</organism>
<dbReference type="EMBL" id="KY052823">
    <property type="protein sequence ID" value="ASF00229.1"/>
    <property type="molecule type" value="Genomic_DNA"/>
</dbReference>
<reference evidence="1" key="2">
    <citation type="journal article" date="2017" name="Nat. Commun.">
        <title>Single-virus genomics reveals hidden cosmopolitan and abundant viruses.</title>
        <authorList>
            <person name="Martinez-Hernandez F."/>
            <person name="Fornas O."/>
            <person name="Lluesma Gomez M."/>
            <person name="Bolduc B."/>
            <person name="de la Cruz Pena M.J."/>
            <person name="Martinez J.M."/>
            <person name="Anton J."/>
            <person name="Gasol J.M."/>
            <person name="Rosselli R."/>
            <person name="Rodriguez-Valera F."/>
            <person name="Sullivan M.B."/>
            <person name="Acinas S.G."/>
            <person name="Martinez-Garcia M."/>
        </authorList>
    </citation>
    <scope>NUCLEOTIDE SEQUENCE</scope>
</reference>
<accession>A0A218MLT3</accession>
<dbReference type="SUPFAM" id="SSF56300">
    <property type="entry name" value="Metallo-dependent phosphatases"/>
    <property type="match status" value="1"/>
</dbReference>
<dbReference type="InterPro" id="IPR029052">
    <property type="entry name" value="Metallo-depent_PP-like"/>
</dbReference>
<proteinExistence type="predicted"/>
<reference evidence="1" key="1">
    <citation type="submission" date="2016-10" db="EMBL/GenBank/DDBJ databases">
        <authorList>
            <person name="Varghese N."/>
        </authorList>
    </citation>
    <scope>NUCLEOTIDE SEQUENCE</scope>
</reference>
<protein>
    <submittedName>
        <fullName evidence="1">Putative metallo-dependent phosphoesterase</fullName>
    </submittedName>
</protein>
<sequence length="247" mass="28107">MATHLVMGDPHCTPKASNDRFLWAGKLAADFKVTHVICMGDFCSMDSLSSYDRAKKSFEGRRYQKDMDHSHEALSLFNKGLGKHKPKKIMLHGNHEDRIDRFVDENPELDGTMKISDLQFKKYGWQEVPYRSMKVVDGIHYAHHFPSGIMGSAISGENIGRTLLTKHKVSATVGHSHLLDYAISTLPNGSKIHGLSAGCYLNHPEHFARDTQHMWWSGLILKREVKDGNYNIETIDIKTIRREYGKK</sequence>
<name>A0A218MLT3_9VIRU</name>